<dbReference type="EMBL" id="JACHVS010000001">
    <property type="protein sequence ID" value="MBB2993869.1"/>
    <property type="molecule type" value="Genomic_DNA"/>
</dbReference>
<evidence type="ECO:0000256" key="1">
    <source>
        <dbReference type="SAM" id="Phobius"/>
    </source>
</evidence>
<dbReference type="RefSeq" id="WP_183509220.1">
    <property type="nucleotide sequence ID" value="NZ_BAABGK010000010.1"/>
</dbReference>
<organism evidence="2 3">
    <name type="scientific">Paeniglutamicibacter cryotolerans</name>
    <dbReference type="NCBI Taxonomy" id="670079"/>
    <lineage>
        <taxon>Bacteria</taxon>
        <taxon>Bacillati</taxon>
        <taxon>Actinomycetota</taxon>
        <taxon>Actinomycetes</taxon>
        <taxon>Micrococcales</taxon>
        <taxon>Micrococcaceae</taxon>
        <taxon>Paeniglutamicibacter</taxon>
    </lineage>
</organism>
<proteinExistence type="predicted"/>
<keyword evidence="1" id="KW-0812">Transmembrane</keyword>
<sequence>MTPERKALVFALVLGAIAIASFIFFISGGLALFLDADPETGLVLVPGTLQRP</sequence>
<protein>
    <submittedName>
        <fullName evidence="2">Uncharacterized protein</fullName>
    </submittedName>
</protein>
<keyword evidence="1" id="KW-0472">Membrane</keyword>
<comment type="caution">
    <text evidence="2">The sequence shown here is derived from an EMBL/GenBank/DDBJ whole genome shotgun (WGS) entry which is preliminary data.</text>
</comment>
<name>A0A839QCL9_9MICC</name>
<dbReference type="AlphaFoldDB" id="A0A839QCL9"/>
<evidence type="ECO:0000313" key="3">
    <source>
        <dbReference type="Proteomes" id="UP000523000"/>
    </source>
</evidence>
<dbReference type="Proteomes" id="UP000523000">
    <property type="component" value="Unassembled WGS sequence"/>
</dbReference>
<gene>
    <name evidence="2" type="ORF">E9229_000060</name>
</gene>
<keyword evidence="1" id="KW-1133">Transmembrane helix</keyword>
<accession>A0A839QCL9</accession>
<feature type="transmembrane region" description="Helical" evidence="1">
    <location>
        <begin position="7"/>
        <end position="34"/>
    </location>
</feature>
<keyword evidence="3" id="KW-1185">Reference proteome</keyword>
<evidence type="ECO:0000313" key="2">
    <source>
        <dbReference type="EMBL" id="MBB2993869.1"/>
    </source>
</evidence>
<reference evidence="2 3" key="1">
    <citation type="submission" date="2020-08" db="EMBL/GenBank/DDBJ databases">
        <title>Sequencing the genomes of 1000 actinobacteria strains.</title>
        <authorList>
            <person name="Klenk H.-P."/>
        </authorList>
    </citation>
    <scope>NUCLEOTIDE SEQUENCE [LARGE SCALE GENOMIC DNA]</scope>
    <source>
        <strain evidence="2 3">DSM 22826</strain>
    </source>
</reference>